<keyword evidence="1" id="KW-0862">Zinc</keyword>
<comment type="caution">
    <text evidence="3">The sequence shown here is derived from an EMBL/GenBank/DDBJ whole genome shotgun (WGS) entry which is preliminary data.</text>
</comment>
<dbReference type="GO" id="GO:0008270">
    <property type="term" value="F:zinc ion binding"/>
    <property type="evidence" value="ECO:0007669"/>
    <property type="project" value="UniProtKB-KW"/>
</dbReference>
<gene>
    <name evidence="3" type="ORF">SNEC2469_LOCUS14042</name>
</gene>
<keyword evidence="4" id="KW-1185">Reference proteome</keyword>
<accession>A0A812STI6</accession>
<dbReference type="EMBL" id="CAJNJA010022466">
    <property type="protein sequence ID" value="CAE7493750.1"/>
    <property type="molecule type" value="Genomic_DNA"/>
</dbReference>
<evidence type="ECO:0000259" key="2">
    <source>
        <dbReference type="PROSITE" id="PS50089"/>
    </source>
</evidence>
<keyword evidence="1" id="KW-0863">Zinc-finger</keyword>
<reference evidence="3" key="1">
    <citation type="submission" date="2021-02" db="EMBL/GenBank/DDBJ databases">
        <authorList>
            <person name="Dougan E. K."/>
            <person name="Rhodes N."/>
            <person name="Thang M."/>
            <person name="Chan C."/>
        </authorList>
    </citation>
    <scope>NUCLEOTIDE SEQUENCE</scope>
</reference>
<dbReference type="SUPFAM" id="SSF57850">
    <property type="entry name" value="RING/U-box"/>
    <property type="match status" value="1"/>
</dbReference>
<keyword evidence="1" id="KW-0479">Metal-binding</keyword>
<dbReference type="InterPro" id="IPR013083">
    <property type="entry name" value="Znf_RING/FYVE/PHD"/>
</dbReference>
<organism evidence="3 4">
    <name type="scientific">Symbiodinium necroappetens</name>
    <dbReference type="NCBI Taxonomy" id="1628268"/>
    <lineage>
        <taxon>Eukaryota</taxon>
        <taxon>Sar</taxon>
        <taxon>Alveolata</taxon>
        <taxon>Dinophyceae</taxon>
        <taxon>Suessiales</taxon>
        <taxon>Symbiodiniaceae</taxon>
        <taxon>Symbiodinium</taxon>
    </lineage>
</organism>
<evidence type="ECO:0000256" key="1">
    <source>
        <dbReference type="PROSITE-ProRule" id="PRU00175"/>
    </source>
</evidence>
<proteinExistence type="predicted"/>
<dbReference type="PROSITE" id="PS50089">
    <property type="entry name" value="ZF_RING_2"/>
    <property type="match status" value="1"/>
</dbReference>
<protein>
    <recommendedName>
        <fullName evidence="2">RING-type domain-containing protein</fullName>
    </recommendedName>
</protein>
<dbReference type="Proteomes" id="UP000601435">
    <property type="component" value="Unassembled WGS sequence"/>
</dbReference>
<dbReference type="Gene3D" id="3.30.40.10">
    <property type="entry name" value="Zinc/RING finger domain, C3HC4 (zinc finger)"/>
    <property type="match status" value="1"/>
</dbReference>
<evidence type="ECO:0000313" key="4">
    <source>
        <dbReference type="Proteomes" id="UP000601435"/>
    </source>
</evidence>
<evidence type="ECO:0000313" key="3">
    <source>
        <dbReference type="EMBL" id="CAE7493750.1"/>
    </source>
</evidence>
<feature type="domain" description="RING-type" evidence="2">
    <location>
        <begin position="241"/>
        <end position="295"/>
    </location>
</feature>
<dbReference type="InterPro" id="IPR001841">
    <property type="entry name" value="Znf_RING"/>
</dbReference>
<sequence length="339" mass="36871">MLRIHVRLRKEGQEAETILVPTEPTKRVHDFKVEVARRVQKLAAFEGCRVICLREGSRALGLIDDEDLVSDVLENGDTVLAEVACLPSPAGVKAAPAQPEKGHEVMVGSASDTGETTDGYGAEVEPAELETGYAAASIRYQILERLAQGLPPQVVEVSATTSTWELAKQIAHAEGIDYEPTEEDVALVSSSEDQGRCLCSEVGSRVQLWGHDAAMKIDAAAFSQPTHPQRWAAELAKADICSICLSGLGDCVGSSESETPDFVVGNRLCQHFFHSDCLLKSFAADGKVLQCPCCRGEWLYLEEGQSAEGCQGSQEDVESLFCYLRRAAFGRQQWQRQQA</sequence>
<dbReference type="OrthoDB" id="10445640at2759"/>
<dbReference type="AlphaFoldDB" id="A0A812STI6"/>
<name>A0A812STI6_9DINO</name>